<dbReference type="Gene3D" id="3.40.140.10">
    <property type="entry name" value="Cytidine Deaminase, domain 2"/>
    <property type="match status" value="1"/>
</dbReference>
<reference evidence="2" key="3">
    <citation type="submission" date="2025-09" db="UniProtKB">
        <authorList>
            <consortium name="Ensembl"/>
        </authorList>
    </citation>
    <scope>IDENTIFICATION</scope>
</reference>
<evidence type="ECO:0000313" key="3">
    <source>
        <dbReference type="Proteomes" id="UP000007875"/>
    </source>
</evidence>
<evidence type="ECO:0000259" key="1">
    <source>
        <dbReference type="PROSITE" id="PS50249"/>
    </source>
</evidence>
<dbReference type="eggNOG" id="KOG1555">
    <property type="taxonomic scope" value="Eukaryota"/>
</dbReference>
<dbReference type="Proteomes" id="UP000007875">
    <property type="component" value="Unassembled WGS sequence"/>
</dbReference>
<dbReference type="PANTHER" id="PTHR10410">
    <property type="entry name" value="EUKARYOTIC TRANSLATION INITIATION FACTOR 3 -RELATED"/>
    <property type="match status" value="1"/>
</dbReference>
<dbReference type="GeneTree" id="ENSGT00940000160191"/>
<reference evidence="3" key="1">
    <citation type="submission" date="2003-08" db="EMBL/GenBank/DDBJ databases">
        <authorList>
            <person name="Birren B."/>
            <person name="Nusbaum C."/>
            <person name="Abebe A."/>
            <person name="Abouelleil A."/>
            <person name="Adekoya E."/>
            <person name="Ait-zahra M."/>
            <person name="Allen N."/>
            <person name="Allen T."/>
            <person name="An P."/>
            <person name="Anderson M."/>
            <person name="Anderson S."/>
            <person name="Arachchi H."/>
            <person name="Armbruster J."/>
            <person name="Bachantsang P."/>
            <person name="Baldwin J."/>
            <person name="Barry A."/>
            <person name="Bayul T."/>
            <person name="Blitshsteyn B."/>
            <person name="Bloom T."/>
            <person name="Blye J."/>
            <person name="Boguslavskiy L."/>
            <person name="Borowsky M."/>
            <person name="Boukhgalter B."/>
            <person name="Brunache A."/>
            <person name="Butler J."/>
            <person name="Calixte N."/>
            <person name="Calvo S."/>
            <person name="Camarata J."/>
            <person name="Campo K."/>
            <person name="Chang J."/>
            <person name="Cheshatsang Y."/>
            <person name="Citroen M."/>
            <person name="Collymore A."/>
            <person name="Considine T."/>
            <person name="Cook A."/>
            <person name="Cooke P."/>
            <person name="Corum B."/>
            <person name="Cuomo C."/>
            <person name="David R."/>
            <person name="Dawoe T."/>
            <person name="Degray S."/>
            <person name="Dodge S."/>
            <person name="Dooley K."/>
            <person name="Dorje P."/>
            <person name="Dorjee K."/>
            <person name="Dorris L."/>
            <person name="Duffey N."/>
            <person name="Dupes A."/>
            <person name="Elkins T."/>
            <person name="Engels R."/>
            <person name="Erickson J."/>
            <person name="Farina A."/>
            <person name="Faro S."/>
            <person name="Ferreira P."/>
            <person name="Fischer H."/>
            <person name="Fitzgerald M."/>
            <person name="Foley K."/>
            <person name="Gage D."/>
            <person name="Galagan J."/>
            <person name="Gearin G."/>
            <person name="Gnerre S."/>
            <person name="Gnirke A."/>
            <person name="Goyette A."/>
            <person name="Graham J."/>
            <person name="Grandbois E."/>
            <person name="Gyaltsen K."/>
            <person name="Hafez N."/>
            <person name="Hagopian D."/>
            <person name="Hagos B."/>
            <person name="Hall J."/>
            <person name="Hatcher B."/>
            <person name="Heller A."/>
            <person name="Higgins H."/>
            <person name="Honan T."/>
            <person name="Horn A."/>
            <person name="Houde N."/>
            <person name="Hughes L."/>
            <person name="Hulme W."/>
            <person name="Husby E."/>
            <person name="Iliev I."/>
            <person name="Jaffe D."/>
            <person name="Jones C."/>
            <person name="Kamal M."/>
            <person name="Kamat A."/>
            <person name="Kamvysselis M."/>
            <person name="Karlsson E."/>
            <person name="Kells C."/>
            <person name="Kieu A."/>
            <person name="Kisner P."/>
            <person name="Kodira C."/>
            <person name="Kulbokas E."/>
            <person name="Labutti K."/>
            <person name="Lama D."/>
            <person name="Landers T."/>
            <person name="Leger J."/>
            <person name="Levine S."/>
            <person name="Lewis D."/>
            <person name="Lewis T."/>
            <person name="Lindblad-toh K."/>
            <person name="Liu X."/>
            <person name="Lokyitsang T."/>
            <person name="Lokyitsang Y."/>
            <person name="Lucien O."/>
            <person name="Lui A."/>
            <person name="Ma L.J."/>
            <person name="Mabbitt R."/>
            <person name="Macdonald J."/>
            <person name="Maclean C."/>
            <person name="Major J."/>
            <person name="Manning J."/>
            <person name="Marabella R."/>
            <person name="Maru K."/>
            <person name="Matthews C."/>
            <person name="Mauceli E."/>
            <person name="Mccarthy M."/>
            <person name="Mcdonough S."/>
            <person name="Mcghee T."/>
            <person name="Meldrim J."/>
            <person name="Meneus L."/>
            <person name="Mesirov J."/>
            <person name="Mihalev A."/>
            <person name="Mihova T."/>
            <person name="Mikkelsen T."/>
            <person name="Mlenga V."/>
            <person name="Moru K."/>
            <person name="Mozes J."/>
            <person name="Mulrain L."/>
            <person name="Munson G."/>
            <person name="Naylor J."/>
            <person name="Newes C."/>
            <person name="Nguyen C."/>
            <person name="Nguyen N."/>
            <person name="Nguyen T."/>
            <person name="Nicol R."/>
            <person name="Nielsen C."/>
            <person name="Nizzari M."/>
            <person name="Norbu C."/>
            <person name="Norbu N."/>
            <person name="O'donnell P."/>
            <person name="Okoawo O."/>
            <person name="O'leary S."/>
            <person name="Omotosho B."/>
            <person name="O'neill K."/>
            <person name="Osman S."/>
            <person name="Parker S."/>
            <person name="Perrin D."/>
            <person name="Phunkhang P."/>
            <person name="Piqani B."/>
            <person name="Purcell S."/>
            <person name="Rachupka T."/>
            <person name="Ramasamy U."/>
            <person name="Rameau R."/>
            <person name="Ray V."/>
            <person name="Raymond C."/>
            <person name="Retta R."/>
            <person name="Richardson S."/>
            <person name="Rise C."/>
            <person name="Rodriguez J."/>
            <person name="Rogers J."/>
            <person name="Rogov P."/>
            <person name="Rutman M."/>
            <person name="Schupbach R."/>
            <person name="Seaman C."/>
            <person name="Settipalli S."/>
            <person name="Sharpe T."/>
            <person name="Sheridan J."/>
            <person name="Sherpa N."/>
            <person name="Shi J."/>
            <person name="Smirnov S."/>
            <person name="Smith C."/>
            <person name="Sougnez C."/>
            <person name="Spencer B."/>
            <person name="Stalker J."/>
            <person name="Stange-thomann N."/>
            <person name="Stavropoulos S."/>
            <person name="Stetson K."/>
            <person name="Stone C."/>
            <person name="Stone S."/>
            <person name="Stubbs M."/>
            <person name="Talamas J."/>
            <person name="Tchuinga P."/>
            <person name="Tenzing P."/>
            <person name="Tesfaye S."/>
            <person name="Theodore J."/>
            <person name="Thoulutsang Y."/>
            <person name="Topham K."/>
            <person name="Towey S."/>
            <person name="Tsamla T."/>
            <person name="Tsomo N."/>
            <person name="Vallee D."/>
            <person name="Vassiliev H."/>
            <person name="Venkataraman V."/>
            <person name="Vinson J."/>
            <person name="Vo A."/>
            <person name="Wade C."/>
            <person name="Wang S."/>
            <person name="Wangchuk T."/>
            <person name="Wangdi T."/>
            <person name="Whittaker C."/>
            <person name="Wilkinson J."/>
            <person name="Wu Y."/>
            <person name="Wyman D."/>
            <person name="Yadav S."/>
            <person name="Yang S."/>
            <person name="Yang X."/>
            <person name="Yeager S."/>
            <person name="Yee E."/>
            <person name="Young G."/>
            <person name="Zainoun J."/>
            <person name="Zembeck L."/>
            <person name="Zimmer A."/>
            <person name="Zody M."/>
            <person name="Lander E."/>
        </authorList>
    </citation>
    <scope>NUCLEOTIDE SEQUENCE [LARGE SCALE GENOMIC DNA]</scope>
</reference>
<dbReference type="InParanoid" id="H2Y6K8"/>
<reference evidence="2" key="2">
    <citation type="submission" date="2025-08" db="UniProtKB">
        <authorList>
            <consortium name="Ensembl"/>
        </authorList>
    </citation>
    <scope>IDENTIFICATION</scope>
</reference>
<keyword evidence="3" id="KW-1185">Reference proteome</keyword>
<evidence type="ECO:0000313" key="2">
    <source>
        <dbReference type="Ensembl" id="ENSCSAVP00000000956.1"/>
    </source>
</evidence>
<dbReference type="HOGENOM" id="CLU_2114351_0_0_1"/>
<dbReference type="InterPro" id="IPR050242">
    <property type="entry name" value="JAMM_MPN+_peptidase_M67A"/>
</dbReference>
<dbReference type="STRING" id="51511.ENSCSAVP00000000956"/>
<sequence>MLVEQEISQNLMRRNLTRVGWYHSHPTSQSEPTIRDIDVQHEMQATMAATHPAIGLICSPFDVRDASRTESVYSAFWVAQPPEAAEQWYGVPMRLVYNEMHDQAVQPDLIDDMVR</sequence>
<dbReference type="AlphaFoldDB" id="H2Y6K8"/>
<dbReference type="PROSITE" id="PS50249">
    <property type="entry name" value="MPN"/>
    <property type="match status" value="1"/>
</dbReference>
<protein>
    <recommendedName>
        <fullName evidence="1">MPN domain-containing protein</fullName>
    </recommendedName>
</protein>
<organism evidence="2 3">
    <name type="scientific">Ciona savignyi</name>
    <name type="common">Pacific transparent sea squirt</name>
    <dbReference type="NCBI Taxonomy" id="51511"/>
    <lineage>
        <taxon>Eukaryota</taxon>
        <taxon>Metazoa</taxon>
        <taxon>Chordata</taxon>
        <taxon>Tunicata</taxon>
        <taxon>Ascidiacea</taxon>
        <taxon>Phlebobranchia</taxon>
        <taxon>Cionidae</taxon>
        <taxon>Ciona</taxon>
    </lineage>
</organism>
<proteinExistence type="predicted"/>
<dbReference type="SUPFAM" id="SSF102712">
    <property type="entry name" value="JAB1/MPN domain"/>
    <property type="match status" value="1"/>
</dbReference>
<accession>H2Y6K8</accession>
<feature type="domain" description="MPN" evidence="1">
    <location>
        <begin position="1"/>
        <end position="78"/>
    </location>
</feature>
<name>H2Y6K8_CIOSA</name>
<dbReference type="Ensembl" id="ENSCSAVT00000000966.1">
    <property type="protein sequence ID" value="ENSCSAVP00000000956.1"/>
    <property type="gene ID" value="ENSCSAVG00000000535.1"/>
</dbReference>
<dbReference type="InterPro" id="IPR037518">
    <property type="entry name" value="MPN"/>
</dbReference>